<dbReference type="PROSITE" id="PS50920">
    <property type="entry name" value="SOLCAR"/>
    <property type="match status" value="3"/>
</dbReference>
<dbReference type="GO" id="GO:0005743">
    <property type="term" value="C:mitochondrial inner membrane"/>
    <property type="evidence" value="ECO:0007669"/>
    <property type="project" value="UniProtKB-SubCell"/>
</dbReference>
<dbReference type="InterPro" id="IPR018108">
    <property type="entry name" value="MCP_transmembrane"/>
</dbReference>
<proteinExistence type="inferred from homology"/>
<organism evidence="12 13">
    <name type="scientific">Circinella minor</name>
    <dbReference type="NCBI Taxonomy" id="1195481"/>
    <lineage>
        <taxon>Eukaryota</taxon>
        <taxon>Fungi</taxon>
        <taxon>Fungi incertae sedis</taxon>
        <taxon>Mucoromycota</taxon>
        <taxon>Mucoromycotina</taxon>
        <taxon>Mucoromycetes</taxon>
        <taxon>Mucorales</taxon>
        <taxon>Lichtheimiaceae</taxon>
        <taxon>Circinella</taxon>
    </lineage>
</organism>
<dbReference type="GO" id="GO:0055085">
    <property type="term" value="P:transmembrane transport"/>
    <property type="evidence" value="ECO:0007669"/>
    <property type="project" value="InterPro"/>
</dbReference>
<dbReference type="Proteomes" id="UP000646827">
    <property type="component" value="Unassembled WGS sequence"/>
</dbReference>
<dbReference type="InterPro" id="IPR002067">
    <property type="entry name" value="MCP"/>
</dbReference>
<comment type="subcellular location">
    <subcellularLocation>
        <location evidence="1">Mitochondrion inner membrane</location>
        <topology evidence="1">Multi-pass membrane protein</topology>
    </subcellularLocation>
</comment>
<keyword evidence="6" id="KW-0999">Mitochondrion inner membrane</keyword>
<dbReference type="SUPFAM" id="SSF103506">
    <property type="entry name" value="Mitochondrial carrier"/>
    <property type="match status" value="1"/>
</dbReference>
<comment type="caution">
    <text evidence="12">The sequence shown here is derived from an EMBL/GenBank/DDBJ whole genome shotgun (WGS) entry which is preliminary data.</text>
</comment>
<evidence type="ECO:0000256" key="10">
    <source>
        <dbReference type="PROSITE-ProRule" id="PRU00282"/>
    </source>
</evidence>
<sequence>MSAEAPPKPLPFHFQFLAGAIAGISEILTMYPLDVVKTRAQLSTTGNVGIISSLKEIIQKEGPATLYRGIAAPIFVEAPKRATKFAANEQYTTLYKKLFGLDKITQSLAIATGVSAGVTEALIIVPFELVKIRMQDPTNAALYNSTSDALRKILKKEGPLALFNGLEATIWRHAAWNGGYFGVIFGVKELLPKAKTKNEQLANNFVAGAIGGTFGTMLNTPMDVVKTRIQGYTGGGPKKYNWTLPSLALVAKEEGMGALYRGFTAKVLRLGPGGGILLVVFDTVSTFMRKHFM</sequence>
<evidence type="ECO:0000313" key="12">
    <source>
        <dbReference type="EMBL" id="KAG2220950.1"/>
    </source>
</evidence>
<keyword evidence="4 10" id="KW-0812">Transmembrane</keyword>
<keyword evidence="7" id="KW-1133">Transmembrane helix</keyword>
<dbReference type="PRINTS" id="PR00926">
    <property type="entry name" value="MITOCARRIER"/>
</dbReference>
<evidence type="ECO:0000256" key="7">
    <source>
        <dbReference type="ARBA" id="ARBA00022989"/>
    </source>
</evidence>
<comment type="similarity">
    <text evidence="2 11">Belongs to the mitochondrial carrier (TC 2.A.29) family.</text>
</comment>
<keyword evidence="3 11" id="KW-0813">Transport</keyword>
<accession>A0A8H7S2E1</accession>
<evidence type="ECO:0000256" key="4">
    <source>
        <dbReference type="ARBA" id="ARBA00022692"/>
    </source>
</evidence>
<evidence type="ECO:0008006" key="14">
    <source>
        <dbReference type="Google" id="ProtNLM"/>
    </source>
</evidence>
<dbReference type="AlphaFoldDB" id="A0A8H7S2E1"/>
<keyword evidence="13" id="KW-1185">Reference proteome</keyword>
<protein>
    <recommendedName>
        <fullName evidence="14">Mitochondrial carrier</fullName>
    </recommendedName>
</protein>
<name>A0A8H7S2E1_9FUNG</name>
<dbReference type="PANTHER" id="PTHR46356">
    <property type="entry name" value="MITOCHONDRIAL 2-OXODICARBOXYLATE CARRIER"/>
    <property type="match status" value="1"/>
</dbReference>
<keyword evidence="9 10" id="KW-0472">Membrane</keyword>
<evidence type="ECO:0000256" key="1">
    <source>
        <dbReference type="ARBA" id="ARBA00004448"/>
    </source>
</evidence>
<feature type="repeat" description="Solcar" evidence="10">
    <location>
        <begin position="10"/>
        <end position="94"/>
    </location>
</feature>
<keyword evidence="5" id="KW-0677">Repeat</keyword>
<evidence type="ECO:0000256" key="11">
    <source>
        <dbReference type="RuleBase" id="RU000488"/>
    </source>
</evidence>
<dbReference type="InterPro" id="IPR023395">
    <property type="entry name" value="MCP_dom_sf"/>
</dbReference>
<dbReference type="Gene3D" id="1.50.40.10">
    <property type="entry name" value="Mitochondrial carrier domain"/>
    <property type="match status" value="1"/>
</dbReference>
<evidence type="ECO:0000256" key="6">
    <source>
        <dbReference type="ARBA" id="ARBA00022792"/>
    </source>
</evidence>
<keyword evidence="8" id="KW-0496">Mitochondrion</keyword>
<gene>
    <name evidence="12" type="ORF">INT45_006483</name>
</gene>
<evidence type="ECO:0000256" key="3">
    <source>
        <dbReference type="ARBA" id="ARBA00022448"/>
    </source>
</evidence>
<evidence type="ECO:0000256" key="9">
    <source>
        <dbReference type="ARBA" id="ARBA00023136"/>
    </source>
</evidence>
<feature type="repeat" description="Solcar" evidence="10">
    <location>
        <begin position="104"/>
        <end position="190"/>
    </location>
</feature>
<dbReference type="OrthoDB" id="434783at2759"/>
<evidence type="ECO:0000313" key="13">
    <source>
        <dbReference type="Proteomes" id="UP000646827"/>
    </source>
</evidence>
<dbReference type="InterPro" id="IPR051752">
    <property type="entry name" value="Mito_2-oxodicarb_carrier"/>
</dbReference>
<feature type="repeat" description="Solcar" evidence="10">
    <location>
        <begin position="199"/>
        <end position="287"/>
    </location>
</feature>
<dbReference type="EMBL" id="JAEPRB010000123">
    <property type="protein sequence ID" value="KAG2220950.1"/>
    <property type="molecule type" value="Genomic_DNA"/>
</dbReference>
<dbReference type="PANTHER" id="PTHR46356:SF1">
    <property type="entry name" value="MITOCHONDRIAL 2-OXODICARBOXYLATE CARRIER"/>
    <property type="match status" value="1"/>
</dbReference>
<reference evidence="12 13" key="1">
    <citation type="submission" date="2020-12" db="EMBL/GenBank/DDBJ databases">
        <title>Metabolic potential, ecology and presence of endohyphal bacteria is reflected in genomic diversity of Mucoromycotina.</title>
        <authorList>
            <person name="Muszewska A."/>
            <person name="Okrasinska A."/>
            <person name="Steczkiewicz K."/>
            <person name="Drgas O."/>
            <person name="Orlowska M."/>
            <person name="Perlinska-Lenart U."/>
            <person name="Aleksandrzak-Piekarczyk T."/>
            <person name="Szatraj K."/>
            <person name="Zielenkiewicz U."/>
            <person name="Pilsyk S."/>
            <person name="Malc E."/>
            <person name="Mieczkowski P."/>
            <person name="Kruszewska J.S."/>
            <person name="Biernat P."/>
            <person name="Pawlowska J."/>
        </authorList>
    </citation>
    <scope>NUCLEOTIDE SEQUENCE [LARGE SCALE GENOMIC DNA]</scope>
    <source>
        <strain evidence="12 13">CBS 142.35</strain>
    </source>
</reference>
<evidence type="ECO:0000256" key="2">
    <source>
        <dbReference type="ARBA" id="ARBA00006375"/>
    </source>
</evidence>
<evidence type="ECO:0000256" key="5">
    <source>
        <dbReference type="ARBA" id="ARBA00022737"/>
    </source>
</evidence>
<dbReference type="Pfam" id="PF00153">
    <property type="entry name" value="Mito_carr"/>
    <property type="match status" value="3"/>
</dbReference>
<evidence type="ECO:0000256" key="8">
    <source>
        <dbReference type="ARBA" id="ARBA00023128"/>
    </source>
</evidence>